<dbReference type="PROSITE" id="PS00383">
    <property type="entry name" value="TYR_PHOSPHATASE_1"/>
    <property type="match status" value="1"/>
</dbReference>
<gene>
    <name evidence="5" type="ORF">RFH47_10785</name>
</gene>
<dbReference type="SUPFAM" id="SSF52799">
    <property type="entry name" value="(Phosphotyrosine protein) phosphatases II"/>
    <property type="match status" value="1"/>
</dbReference>
<dbReference type="Proteomes" id="UP001243844">
    <property type="component" value="Unassembled WGS sequence"/>
</dbReference>
<dbReference type="InterPro" id="IPR000340">
    <property type="entry name" value="Dual-sp_phosphatase_cat-dom"/>
</dbReference>
<feature type="domain" description="Tyrosine-protein phosphatase" evidence="3">
    <location>
        <begin position="44"/>
        <end position="186"/>
    </location>
</feature>
<dbReference type="InterPro" id="IPR016130">
    <property type="entry name" value="Tyr_Pase_AS"/>
</dbReference>
<evidence type="ECO:0000313" key="6">
    <source>
        <dbReference type="Proteomes" id="UP001243844"/>
    </source>
</evidence>
<evidence type="ECO:0000313" key="5">
    <source>
        <dbReference type="EMBL" id="MDQ8936212.1"/>
    </source>
</evidence>
<organism evidence="5 6">
    <name type="scientific">Acinetobacter rudis</name>
    <dbReference type="NCBI Taxonomy" id="632955"/>
    <lineage>
        <taxon>Bacteria</taxon>
        <taxon>Pseudomonadati</taxon>
        <taxon>Pseudomonadota</taxon>
        <taxon>Gammaproteobacteria</taxon>
        <taxon>Moraxellales</taxon>
        <taxon>Moraxellaceae</taxon>
        <taxon>Acinetobacter</taxon>
    </lineage>
</organism>
<dbReference type="AlphaFoldDB" id="A0AAW8JB91"/>
<dbReference type="GO" id="GO:0004721">
    <property type="term" value="F:phosphoprotein phosphatase activity"/>
    <property type="evidence" value="ECO:0007669"/>
    <property type="project" value="UniProtKB-KW"/>
</dbReference>
<dbReference type="PROSITE" id="PS50056">
    <property type="entry name" value="TYR_PHOSPHATASE_2"/>
    <property type="match status" value="1"/>
</dbReference>
<keyword evidence="2" id="KW-0904">Protein phosphatase</keyword>
<dbReference type="PROSITE" id="PS51257">
    <property type="entry name" value="PROKAR_LIPOPROTEIN"/>
    <property type="match status" value="1"/>
</dbReference>
<dbReference type="EMBL" id="JAVIDL010000019">
    <property type="protein sequence ID" value="MDQ8936212.1"/>
    <property type="molecule type" value="Genomic_DNA"/>
</dbReference>
<evidence type="ECO:0000259" key="4">
    <source>
        <dbReference type="PROSITE" id="PS50056"/>
    </source>
</evidence>
<dbReference type="InterPro" id="IPR029021">
    <property type="entry name" value="Prot-tyrosine_phosphatase-like"/>
</dbReference>
<proteinExistence type="predicted"/>
<name>A0AAW8JB91_9GAMM</name>
<dbReference type="InterPro" id="IPR000387">
    <property type="entry name" value="Tyr_Pase_dom"/>
</dbReference>
<feature type="domain" description="Tyrosine specific protein phosphatases" evidence="4">
    <location>
        <begin position="107"/>
        <end position="161"/>
    </location>
</feature>
<comment type="caution">
    <text evidence="5">The sequence shown here is derived from an EMBL/GenBank/DDBJ whole genome shotgun (WGS) entry which is preliminary data.</text>
</comment>
<evidence type="ECO:0000256" key="1">
    <source>
        <dbReference type="ARBA" id="ARBA00022801"/>
    </source>
</evidence>
<keyword evidence="1" id="KW-0378">Hydrolase</keyword>
<protein>
    <submittedName>
        <fullName evidence="5">Dual specificity protein phosphatase family protein</fullName>
    </submittedName>
</protein>
<sequence>MNKKQILLILTLNSVLVTGCVTTKSWPTETRPAHWGQALQLTDNFYQISPNLYRSEQPDVNLVLSLKQQGIKRVINLRQSNLDAKVFASQPFDLIHIPINTWSINRKQLLDVMRSIQQAEQAQEKVLVHCYHGSDRTGASIAMYRIIFQNWNKQDAINEMKYGGYGFHPIWSNIDALFSDENIAWIRQQLAQN</sequence>
<accession>A0AAW8JB91</accession>
<reference evidence="5" key="1">
    <citation type="submission" date="2023-08" db="EMBL/GenBank/DDBJ databases">
        <title>Emergence of clinically-relevant ST2 carbapenem-resistant Acinetobacter baumannii strains in hospital sewages in Zhejiang, East of China.</title>
        <authorList>
            <person name="Kaichao C."/>
            <person name="Zhang R."/>
        </authorList>
    </citation>
    <scope>NUCLEOTIDE SEQUENCE</scope>
    <source>
        <strain evidence="5">M-RB-37</strain>
    </source>
</reference>
<dbReference type="InterPro" id="IPR020422">
    <property type="entry name" value="TYR_PHOSPHATASE_DUAL_dom"/>
</dbReference>
<dbReference type="RefSeq" id="WP_308981594.1">
    <property type="nucleotide sequence ID" value="NZ_JAVIDL010000019.1"/>
</dbReference>
<evidence type="ECO:0000259" key="3">
    <source>
        <dbReference type="PROSITE" id="PS50054"/>
    </source>
</evidence>
<evidence type="ECO:0000256" key="2">
    <source>
        <dbReference type="ARBA" id="ARBA00022912"/>
    </source>
</evidence>
<dbReference type="PROSITE" id="PS50054">
    <property type="entry name" value="TYR_PHOSPHATASE_DUAL"/>
    <property type="match status" value="1"/>
</dbReference>
<dbReference type="Gene3D" id="3.90.190.10">
    <property type="entry name" value="Protein tyrosine phosphatase superfamily"/>
    <property type="match status" value="1"/>
</dbReference>
<dbReference type="Pfam" id="PF00782">
    <property type="entry name" value="DSPc"/>
    <property type="match status" value="1"/>
</dbReference>